<evidence type="ECO:0000313" key="5">
    <source>
        <dbReference type="EMBL" id="ODV83783.1"/>
    </source>
</evidence>
<keyword evidence="1" id="KW-0175">Coiled coil</keyword>
<organism evidence="5 6">
    <name type="scientific">[Candida] arabinofermentans NRRL YB-2248</name>
    <dbReference type="NCBI Taxonomy" id="983967"/>
    <lineage>
        <taxon>Eukaryota</taxon>
        <taxon>Fungi</taxon>
        <taxon>Dikarya</taxon>
        <taxon>Ascomycota</taxon>
        <taxon>Saccharomycotina</taxon>
        <taxon>Pichiomycetes</taxon>
        <taxon>Pichiales</taxon>
        <taxon>Pichiaceae</taxon>
        <taxon>Ogataea</taxon>
        <taxon>Ogataea/Candida clade</taxon>
    </lineage>
</organism>
<dbReference type="GO" id="GO:0016192">
    <property type="term" value="P:vesicle-mediated transport"/>
    <property type="evidence" value="ECO:0007669"/>
    <property type="project" value="InterPro"/>
</dbReference>
<keyword evidence="3" id="KW-0472">Membrane</keyword>
<evidence type="ECO:0000313" key="6">
    <source>
        <dbReference type="Proteomes" id="UP000094801"/>
    </source>
</evidence>
<keyword evidence="6" id="KW-1185">Reference proteome</keyword>
<name>A0A1E4SW92_9ASCO</name>
<dbReference type="PANTHER" id="PTHR45701">
    <property type="entry name" value="SYNAPTOBREVIN FAMILY MEMBER"/>
    <property type="match status" value="1"/>
</dbReference>
<dbReference type="OrthoDB" id="190375at2759"/>
<dbReference type="SUPFAM" id="SSF58038">
    <property type="entry name" value="SNARE fusion complex"/>
    <property type="match status" value="1"/>
</dbReference>
<dbReference type="PIRSF" id="PIRSF005409">
    <property type="entry name" value="Synaptobrevin_euk"/>
    <property type="match status" value="1"/>
</dbReference>
<evidence type="ECO:0000256" key="1">
    <source>
        <dbReference type="PROSITE-ProRule" id="PRU00290"/>
    </source>
</evidence>
<evidence type="ECO:0000256" key="2">
    <source>
        <dbReference type="SAM" id="MobiDB-lite"/>
    </source>
</evidence>
<dbReference type="PRINTS" id="PR00219">
    <property type="entry name" value="SYNAPTOBREVN"/>
</dbReference>
<keyword evidence="3" id="KW-0812">Transmembrane</keyword>
<dbReference type="STRING" id="983967.A0A1E4SW92"/>
<protein>
    <recommendedName>
        <fullName evidence="4">V-SNARE coiled-coil homology domain-containing protein</fullName>
    </recommendedName>
</protein>
<dbReference type="Gene3D" id="1.20.5.110">
    <property type="match status" value="1"/>
</dbReference>
<dbReference type="InterPro" id="IPR001388">
    <property type="entry name" value="Synaptobrevin-like"/>
</dbReference>
<dbReference type="InterPro" id="IPR042855">
    <property type="entry name" value="V_SNARE_CC"/>
</dbReference>
<dbReference type="GO" id="GO:0016020">
    <property type="term" value="C:membrane"/>
    <property type="evidence" value="ECO:0007669"/>
    <property type="project" value="InterPro"/>
</dbReference>
<feature type="region of interest" description="Disordered" evidence="2">
    <location>
        <begin position="1"/>
        <end position="31"/>
    </location>
</feature>
<evidence type="ECO:0000256" key="3">
    <source>
        <dbReference type="SAM" id="Phobius"/>
    </source>
</evidence>
<accession>A0A1E4SW92</accession>
<sequence>MSGAQAYDPYNPFNDEATAEQQQKSQSGQNIQNLQRNLEEAAGVMRNNIEHINQRGEVLEDIDTRADGLANNAKLFNKQANQVRKDMWKKNLKLKLCLVLVVLIILIVIIVPIAIHFSN</sequence>
<dbReference type="InterPro" id="IPR016444">
    <property type="entry name" value="Synaptobrevin/VAMP"/>
</dbReference>
<keyword evidence="3" id="KW-1133">Transmembrane helix</keyword>
<dbReference type="AlphaFoldDB" id="A0A1E4SW92"/>
<feature type="domain" description="V-SNARE coiled-coil homology" evidence="4">
    <location>
        <begin position="30"/>
        <end position="90"/>
    </location>
</feature>
<dbReference type="Pfam" id="PF00957">
    <property type="entry name" value="Synaptobrevin"/>
    <property type="match status" value="1"/>
</dbReference>
<dbReference type="Proteomes" id="UP000094801">
    <property type="component" value="Unassembled WGS sequence"/>
</dbReference>
<reference evidence="6" key="1">
    <citation type="submission" date="2016-04" db="EMBL/GenBank/DDBJ databases">
        <title>Comparative genomics of biotechnologically important yeasts.</title>
        <authorList>
            <consortium name="DOE Joint Genome Institute"/>
            <person name="Riley R."/>
            <person name="Haridas S."/>
            <person name="Wolfe K.H."/>
            <person name="Lopes M.R."/>
            <person name="Hittinger C.T."/>
            <person name="Goker M."/>
            <person name="Salamov A."/>
            <person name="Wisecaver J."/>
            <person name="Long T.M."/>
            <person name="Aerts A.L."/>
            <person name="Barry K."/>
            <person name="Choi C."/>
            <person name="Clum A."/>
            <person name="Coughlan A.Y."/>
            <person name="Deshpande S."/>
            <person name="Douglass A.P."/>
            <person name="Hanson S.J."/>
            <person name="Klenk H.-P."/>
            <person name="Labutti K."/>
            <person name="Lapidus A."/>
            <person name="Lindquist E."/>
            <person name="Lipzen A."/>
            <person name="Meier-Kolthoff J.P."/>
            <person name="Ohm R.A."/>
            <person name="Otillar R.P."/>
            <person name="Pangilinan J."/>
            <person name="Peng Y."/>
            <person name="Rokas A."/>
            <person name="Rosa C.A."/>
            <person name="Scheuner C."/>
            <person name="Sibirny A.A."/>
            <person name="Slot J.C."/>
            <person name="Stielow J.B."/>
            <person name="Sun H."/>
            <person name="Kurtzman C.P."/>
            <person name="Blackwell M."/>
            <person name="Grigoriev I.V."/>
            <person name="Jeffries T.W."/>
        </authorList>
    </citation>
    <scope>NUCLEOTIDE SEQUENCE [LARGE SCALE GENOMIC DNA]</scope>
    <source>
        <strain evidence="6">NRRL YB-2248</strain>
    </source>
</reference>
<dbReference type="PROSITE" id="PS50892">
    <property type="entry name" value="V_SNARE"/>
    <property type="match status" value="1"/>
</dbReference>
<evidence type="ECO:0000259" key="4">
    <source>
        <dbReference type="PROSITE" id="PS50892"/>
    </source>
</evidence>
<dbReference type="EMBL" id="KV453861">
    <property type="protein sequence ID" value="ODV83783.1"/>
    <property type="molecule type" value="Genomic_DNA"/>
</dbReference>
<proteinExistence type="predicted"/>
<feature type="compositionally biased region" description="Low complexity" evidence="2">
    <location>
        <begin position="21"/>
        <end position="31"/>
    </location>
</feature>
<feature type="transmembrane region" description="Helical" evidence="3">
    <location>
        <begin position="94"/>
        <end position="115"/>
    </location>
</feature>
<gene>
    <name evidence="5" type="ORF">CANARDRAFT_9344</name>
</gene>